<keyword evidence="3" id="KW-1185">Reference proteome</keyword>
<evidence type="ECO:0000313" key="3">
    <source>
        <dbReference type="Proteomes" id="UP000287352"/>
    </source>
</evidence>
<gene>
    <name evidence="2" type="ORF">KTT_51960</name>
</gene>
<reference evidence="3" key="1">
    <citation type="submission" date="2018-12" db="EMBL/GenBank/DDBJ databases">
        <title>Tengunoibacter tsumagoiensis gen. nov., sp. nov., Dictyobacter kobayashii sp. nov., D. alpinus sp. nov., and D. joshuensis sp. nov. and description of Dictyobacteraceae fam. nov. within the order Ktedonobacterales isolated from Tengu-no-mugimeshi.</title>
        <authorList>
            <person name="Wang C.M."/>
            <person name="Zheng Y."/>
            <person name="Sakai Y."/>
            <person name="Toyoda A."/>
            <person name="Minakuchi Y."/>
            <person name="Abe K."/>
            <person name="Yokota A."/>
            <person name="Yabe S."/>
        </authorList>
    </citation>
    <scope>NUCLEOTIDE SEQUENCE [LARGE SCALE GENOMIC DNA]</scope>
    <source>
        <strain evidence="3">Uno3</strain>
    </source>
</reference>
<evidence type="ECO:0000256" key="1">
    <source>
        <dbReference type="SAM" id="Phobius"/>
    </source>
</evidence>
<dbReference type="AlphaFoldDB" id="A0A402A843"/>
<keyword evidence="1" id="KW-1133">Transmembrane helix</keyword>
<evidence type="ECO:0000313" key="2">
    <source>
        <dbReference type="EMBL" id="GCE15337.1"/>
    </source>
</evidence>
<organism evidence="2 3">
    <name type="scientific">Tengunoibacter tsumagoiensis</name>
    <dbReference type="NCBI Taxonomy" id="2014871"/>
    <lineage>
        <taxon>Bacteria</taxon>
        <taxon>Bacillati</taxon>
        <taxon>Chloroflexota</taxon>
        <taxon>Ktedonobacteria</taxon>
        <taxon>Ktedonobacterales</taxon>
        <taxon>Dictyobacteraceae</taxon>
        <taxon>Tengunoibacter</taxon>
    </lineage>
</organism>
<name>A0A402A843_9CHLR</name>
<dbReference type="RefSeq" id="WP_126582816.1">
    <property type="nucleotide sequence ID" value="NZ_BIFR01000002.1"/>
</dbReference>
<protein>
    <submittedName>
        <fullName evidence="2">Uncharacterized protein</fullName>
    </submittedName>
</protein>
<keyword evidence="1" id="KW-0812">Transmembrane</keyword>
<comment type="caution">
    <text evidence="2">The sequence shown here is derived from an EMBL/GenBank/DDBJ whole genome shotgun (WGS) entry which is preliminary data.</text>
</comment>
<dbReference type="EMBL" id="BIFR01000002">
    <property type="protein sequence ID" value="GCE15337.1"/>
    <property type="molecule type" value="Genomic_DNA"/>
</dbReference>
<feature type="transmembrane region" description="Helical" evidence="1">
    <location>
        <begin position="32"/>
        <end position="55"/>
    </location>
</feature>
<dbReference type="OrthoDB" id="4321691at2"/>
<keyword evidence="1" id="KW-0472">Membrane</keyword>
<proteinExistence type="predicted"/>
<accession>A0A402A843</accession>
<dbReference type="Proteomes" id="UP000287352">
    <property type="component" value="Unassembled WGS sequence"/>
</dbReference>
<sequence>MQERSIFRERAIEAYMYRQELQVLLRLASPPIFLFLWALLLLTCAGAFLICTIRVPVYLHSKAMIVAQNTVNGQPIVLVLLAPSQPLTVHPGQKLHFCSEWGTACFTTSVQDVENAIQSPESIEAQFHLSPALSQLVSGPALVATAPLYSQPSSSLLLGSSGQADIQAGSESLISFCFASMEPHS</sequence>